<dbReference type="InterPro" id="IPR036526">
    <property type="entry name" value="C-N_Hydrolase_sf"/>
</dbReference>
<dbReference type="SUPFAM" id="SSF56317">
    <property type="entry name" value="Carbon-nitrogen hydrolase"/>
    <property type="match status" value="1"/>
</dbReference>
<dbReference type="InterPro" id="IPR050345">
    <property type="entry name" value="Aliph_Amidase/BUP"/>
</dbReference>
<dbReference type="PANTHER" id="PTHR43674:SF2">
    <property type="entry name" value="BETA-UREIDOPROPIONASE"/>
    <property type="match status" value="1"/>
</dbReference>
<protein>
    <submittedName>
        <fullName evidence="3">Carbon-nitrogen hydrolase family protein</fullName>
    </submittedName>
</protein>
<comment type="caution">
    <text evidence="3">The sequence shown here is derived from an EMBL/GenBank/DDBJ whole genome shotgun (WGS) entry which is preliminary data.</text>
</comment>
<accession>A0ABU3VXY9</accession>
<dbReference type="Proteomes" id="UP001269819">
    <property type="component" value="Unassembled WGS sequence"/>
</dbReference>
<dbReference type="InterPro" id="IPR003010">
    <property type="entry name" value="C-N_Hydrolase"/>
</dbReference>
<evidence type="ECO:0000256" key="1">
    <source>
        <dbReference type="ARBA" id="ARBA00022801"/>
    </source>
</evidence>
<dbReference type="EMBL" id="JAWIIJ010000006">
    <property type="protein sequence ID" value="MDV2079162.1"/>
    <property type="molecule type" value="Genomic_DNA"/>
</dbReference>
<organism evidence="3 4">
    <name type="scientific">Marinobacter xestospongiae</name>
    <dbReference type="NCBI Taxonomy" id="994319"/>
    <lineage>
        <taxon>Bacteria</taxon>
        <taxon>Pseudomonadati</taxon>
        <taxon>Pseudomonadota</taxon>
        <taxon>Gammaproteobacteria</taxon>
        <taxon>Pseudomonadales</taxon>
        <taxon>Marinobacteraceae</taxon>
        <taxon>Marinobacter</taxon>
    </lineage>
</organism>
<keyword evidence="4" id="KW-1185">Reference proteome</keyword>
<dbReference type="PROSITE" id="PS50263">
    <property type="entry name" value="CN_HYDROLASE"/>
    <property type="match status" value="1"/>
</dbReference>
<evidence type="ECO:0000313" key="3">
    <source>
        <dbReference type="EMBL" id="MDV2079162.1"/>
    </source>
</evidence>
<dbReference type="Gene3D" id="3.60.110.10">
    <property type="entry name" value="Carbon-nitrogen hydrolase"/>
    <property type="match status" value="1"/>
</dbReference>
<sequence length="326" mass="36367">MTMMTVKNKANSTPPTITAAAIQLDTRVGDTQHNLEVCQRLAEQAVKQGAQWIALPEFFNTGVCFDPGLVAAIESDDGPSARFLREFSTRHAVVIGGSFMCRVARGGVRNRYVCFSNGERLGKHDKDLPTMWENAFYEAGDSDDNGELGHIGDVRLGTAVCWEFMRSQTARRLQGKVDVLIGGSHWWSLPNDWPTWLTRRMEAKNAENLLASVQLTAQLIGAPVIHASHCNRIQSRFPGIPWLTYHGILEGHTAIVDGHGQLLAHRSKDEGEGIITARITPGYVGSQLPVPQRFWLRPRGLLPTLSWHLDGFFGRRWYQKNVKDLS</sequence>
<reference evidence="3 4" key="1">
    <citation type="submission" date="2023-10" db="EMBL/GenBank/DDBJ databases">
        <title>Characteristics and mechanism of a salt-tolerant marine origin heterotrophic nitrifying- aerobic denitrifying bacteria Marinobacter xestospongiae HN1.</title>
        <authorList>
            <person name="Qi R."/>
        </authorList>
    </citation>
    <scope>NUCLEOTIDE SEQUENCE [LARGE SCALE GENOMIC DNA]</scope>
    <source>
        <strain evidence="3 4">HN1</strain>
    </source>
</reference>
<name>A0ABU3VXY9_9GAMM</name>
<keyword evidence="1 3" id="KW-0378">Hydrolase</keyword>
<feature type="domain" description="CN hydrolase" evidence="2">
    <location>
        <begin position="17"/>
        <end position="281"/>
    </location>
</feature>
<proteinExistence type="predicted"/>
<dbReference type="PANTHER" id="PTHR43674">
    <property type="entry name" value="NITRILASE C965.09-RELATED"/>
    <property type="match status" value="1"/>
</dbReference>
<evidence type="ECO:0000313" key="4">
    <source>
        <dbReference type="Proteomes" id="UP001269819"/>
    </source>
</evidence>
<evidence type="ECO:0000259" key="2">
    <source>
        <dbReference type="PROSITE" id="PS50263"/>
    </source>
</evidence>
<dbReference type="RefSeq" id="WP_316973778.1">
    <property type="nucleotide sequence ID" value="NZ_JAWIIJ010000006.1"/>
</dbReference>
<gene>
    <name evidence="3" type="ORF">RYS15_10705</name>
</gene>
<dbReference type="Pfam" id="PF00795">
    <property type="entry name" value="CN_hydrolase"/>
    <property type="match status" value="1"/>
</dbReference>
<dbReference type="CDD" id="cd07197">
    <property type="entry name" value="nitrilase"/>
    <property type="match status" value="1"/>
</dbReference>
<dbReference type="GO" id="GO:0016787">
    <property type="term" value="F:hydrolase activity"/>
    <property type="evidence" value="ECO:0007669"/>
    <property type="project" value="UniProtKB-KW"/>
</dbReference>